<dbReference type="CDD" id="cd00018">
    <property type="entry name" value="AP2"/>
    <property type="match status" value="1"/>
</dbReference>
<evidence type="ECO:0000256" key="9">
    <source>
        <dbReference type="SAM" id="MobiDB-lite"/>
    </source>
</evidence>
<sequence length="343" mass="38150">MEATFEFSSELDRIKLHLLGELSPMGMGGLFSNVTEVSTSESQSNSSSSSSLSYRTSSLDSNELSSDSSMAFEDLFGSNGFFDFTFPTYFPEFEVKPEIIDLSTPKPLDSTNGYFEPEPKPTVPKTLTESNRKPSLKISLPNKSTTEWIRFGNPDQPQPEPSVSAVPVPAAQNNNNSNSGVEEKKRHYRGVRQRPWGKYAAEIRDPNRRGSRVWLGTFDTAIDAAKAYDRAAFKLRGSKAILNFPLEAGKPETTAATVVSINDKKRRRVEEEQVVEEVKVVVKKERVTEPVDAMSYLRDIPLTPSSWTAVCDWDSDVKGIFNVPPLSPLSPHPQMGYPQLMVV</sequence>
<dbReference type="GO" id="GO:0000976">
    <property type="term" value="F:transcription cis-regulatory region binding"/>
    <property type="evidence" value="ECO:0007669"/>
    <property type="project" value="UniProtKB-ARBA"/>
</dbReference>
<keyword evidence="6" id="KW-0804">Transcription</keyword>
<feature type="region of interest" description="Disordered" evidence="9">
    <location>
        <begin position="114"/>
        <end position="139"/>
    </location>
</feature>
<dbReference type="SUPFAM" id="SSF54171">
    <property type="entry name" value="DNA-binding domain"/>
    <property type="match status" value="1"/>
</dbReference>
<dbReference type="PANTHER" id="PTHR31190:SF499">
    <property type="entry name" value="ETHYLENE-RESPONSIVE TRANSCRIPTION FACTOR ERF105"/>
    <property type="match status" value="1"/>
</dbReference>
<organism evidence="11 12">
    <name type="scientific">Castanea mollissima</name>
    <name type="common">Chinese chestnut</name>
    <dbReference type="NCBI Taxonomy" id="60419"/>
    <lineage>
        <taxon>Eukaryota</taxon>
        <taxon>Viridiplantae</taxon>
        <taxon>Streptophyta</taxon>
        <taxon>Embryophyta</taxon>
        <taxon>Tracheophyta</taxon>
        <taxon>Spermatophyta</taxon>
        <taxon>Magnoliopsida</taxon>
        <taxon>eudicotyledons</taxon>
        <taxon>Gunneridae</taxon>
        <taxon>Pentapetalae</taxon>
        <taxon>rosids</taxon>
        <taxon>fabids</taxon>
        <taxon>Fagales</taxon>
        <taxon>Fagaceae</taxon>
        <taxon>Castanea</taxon>
    </lineage>
</organism>
<evidence type="ECO:0000256" key="2">
    <source>
        <dbReference type="ARBA" id="ARBA00022745"/>
    </source>
</evidence>
<keyword evidence="4" id="KW-0238">DNA-binding</keyword>
<feature type="compositionally biased region" description="Low complexity" evidence="9">
    <location>
        <begin position="161"/>
        <end position="180"/>
    </location>
</feature>
<accession>A0A8J4QPA3</accession>
<evidence type="ECO:0000256" key="4">
    <source>
        <dbReference type="ARBA" id="ARBA00023125"/>
    </source>
</evidence>
<evidence type="ECO:0000256" key="8">
    <source>
        <dbReference type="ARBA" id="ARBA00024343"/>
    </source>
</evidence>
<evidence type="ECO:0000256" key="3">
    <source>
        <dbReference type="ARBA" id="ARBA00023015"/>
    </source>
</evidence>
<evidence type="ECO:0000256" key="1">
    <source>
        <dbReference type="ARBA" id="ARBA00004123"/>
    </source>
</evidence>
<dbReference type="InterPro" id="IPR044808">
    <property type="entry name" value="ERF_plant"/>
</dbReference>
<dbReference type="InterPro" id="IPR036955">
    <property type="entry name" value="AP2/ERF_dom_sf"/>
</dbReference>
<evidence type="ECO:0000256" key="6">
    <source>
        <dbReference type="ARBA" id="ARBA00023163"/>
    </source>
</evidence>
<dbReference type="PROSITE" id="PS51032">
    <property type="entry name" value="AP2_ERF"/>
    <property type="match status" value="1"/>
</dbReference>
<keyword evidence="5" id="KW-0010">Activator</keyword>
<dbReference type="FunFam" id="3.30.730.10:FF:000001">
    <property type="entry name" value="Ethylene-responsive transcription factor 2"/>
    <property type="match status" value="1"/>
</dbReference>
<dbReference type="GO" id="GO:0003700">
    <property type="term" value="F:DNA-binding transcription factor activity"/>
    <property type="evidence" value="ECO:0007669"/>
    <property type="project" value="InterPro"/>
</dbReference>
<protein>
    <recommendedName>
        <fullName evidence="10">AP2/ERF domain-containing protein</fullName>
    </recommendedName>
</protein>
<evidence type="ECO:0000259" key="10">
    <source>
        <dbReference type="PROSITE" id="PS51032"/>
    </source>
</evidence>
<gene>
    <name evidence="11" type="ORF">CMV_021244</name>
</gene>
<dbReference type="Pfam" id="PF00847">
    <property type="entry name" value="AP2"/>
    <property type="match status" value="1"/>
</dbReference>
<dbReference type="InterPro" id="IPR001471">
    <property type="entry name" value="AP2/ERF_dom"/>
</dbReference>
<keyword evidence="7" id="KW-0539">Nucleus</keyword>
<comment type="subcellular location">
    <subcellularLocation>
        <location evidence="1">Nucleus</location>
    </subcellularLocation>
</comment>
<reference evidence="11" key="1">
    <citation type="submission" date="2020-03" db="EMBL/GenBank/DDBJ databases">
        <title>Castanea mollissima Vanexum genome sequencing.</title>
        <authorList>
            <person name="Staton M."/>
        </authorList>
    </citation>
    <scope>NUCLEOTIDE SEQUENCE</scope>
    <source>
        <tissue evidence="11">Leaf</tissue>
    </source>
</reference>
<keyword evidence="12" id="KW-1185">Reference proteome</keyword>
<keyword evidence="2" id="KW-0936">Ethylene signaling pathway</keyword>
<dbReference type="OrthoDB" id="674504at2759"/>
<dbReference type="Proteomes" id="UP000737018">
    <property type="component" value="Unassembled WGS sequence"/>
</dbReference>
<evidence type="ECO:0000313" key="12">
    <source>
        <dbReference type="Proteomes" id="UP000737018"/>
    </source>
</evidence>
<feature type="domain" description="AP2/ERF" evidence="10">
    <location>
        <begin position="187"/>
        <end position="245"/>
    </location>
</feature>
<name>A0A8J4QPA3_9ROSI</name>
<evidence type="ECO:0000256" key="5">
    <source>
        <dbReference type="ARBA" id="ARBA00023159"/>
    </source>
</evidence>
<dbReference type="InterPro" id="IPR016177">
    <property type="entry name" value="DNA-bd_dom_sf"/>
</dbReference>
<feature type="region of interest" description="Disordered" evidence="9">
    <location>
        <begin position="153"/>
        <end position="192"/>
    </location>
</feature>
<dbReference type="SMART" id="SM00380">
    <property type="entry name" value="AP2"/>
    <property type="match status" value="1"/>
</dbReference>
<evidence type="ECO:0000256" key="7">
    <source>
        <dbReference type="ARBA" id="ARBA00023242"/>
    </source>
</evidence>
<dbReference type="GO" id="GO:0005634">
    <property type="term" value="C:nucleus"/>
    <property type="evidence" value="ECO:0007669"/>
    <property type="project" value="UniProtKB-SubCell"/>
</dbReference>
<comment type="similarity">
    <text evidence="8">Belongs to the AP2/ERF transcription factor family. ERF subfamily.</text>
</comment>
<dbReference type="EMBL" id="JRKL02004139">
    <property type="protein sequence ID" value="KAF3953300.1"/>
    <property type="molecule type" value="Genomic_DNA"/>
</dbReference>
<dbReference type="PRINTS" id="PR00367">
    <property type="entry name" value="ETHRSPELEMNT"/>
</dbReference>
<keyword evidence="3" id="KW-0805">Transcription regulation</keyword>
<dbReference type="Gene3D" id="3.30.730.10">
    <property type="entry name" value="AP2/ERF domain"/>
    <property type="match status" value="1"/>
</dbReference>
<dbReference type="GO" id="GO:0006950">
    <property type="term" value="P:response to stress"/>
    <property type="evidence" value="ECO:0007669"/>
    <property type="project" value="UniProtKB-ARBA"/>
</dbReference>
<proteinExistence type="inferred from homology"/>
<comment type="caution">
    <text evidence="11">The sequence shown here is derived from an EMBL/GenBank/DDBJ whole genome shotgun (WGS) entry which is preliminary data.</text>
</comment>
<evidence type="ECO:0000313" key="11">
    <source>
        <dbReference type="EMBL" id="KAF3953300.1"/>
    </source>
</evidence>
<dbReference type="GO" id="GO:0009873">
    <property type="term" value="P:ethylene-activated signaling pathway"/>
    <property type="evidence" value="ECO:0007669"/>
    <property type="project" value="UniProtKB-KW"/>
</dbReference>
<dbReference type="PANTHER" id="PTHR31190">
    <property type="entry name" value="DNA-BINDING DOMAIN"/>
    <property type="match status" value="1"/>
</dbReference>
<dbReference type="AlphaFoldDB" id="A0A8J4QPA3"/>